<comment type="similarity">
    <text evidence="1">Belongs to the universal ribosomal protein uL23 family.</text>
</comment>
<accession>A0ABY6LU10</accession>
<dbReference type="Gene3D" id="3.30.70.330">
    <property type="match status" value="1"/>
</dbReference>
<dbReference type="InterPro" id="IPR036397">
    <property type="entry name" value="RNaseH_sf"/>
</dbReference>
<dbReference type="InterPro" id="IPR013025">
    <property type="entry name" value="Ribosomal_uL23-like"/>
</dbReference>
<evidence type="ECO:0000256" key="1">
    <source>
        <dbReference type="ARBA" id="ARBA00006700"/>
    </source>
</evidence>
<evidence type="ECO:0000256" key="2">
    <source>
        <dbReference type="ARBA" id="ARBA00022980"/>
    </source>
</evidence>
<dbReference type="PROSITE" id="PS50994">
    <property type="entry name" value="INTEGRASE"/>
    <property type="match status" value="1"/>
</dbReference>
<sequence length="193" mass="22084">MKILRPIQFYGSVTHLKGDVPCLIHEYHPCFKTPLQMTTTDVRNYLEKICNVSVIKVISKVHSGELYRSELQGSLLKKDDYKMVYVTLGDIQTIKKELQQGSSKRLLSDRAPAFTSEKFRKFLLSCGIQPLLTTSNNPQANGLIERVNATITGKLRLQDELDDEENLNEAKKEYKKKLEGNQYRHGVPSFFGF</sequence>
<dbReference type="PANTHER" id="PTHR12059">
    <property type="entry name" value="RIBOSOMAL PROTEIN L23-RELATED"/>
    <property type="match status" value="1"/>
</dbReference>
<dbReference type="PANTHER" id="PTHR12059:SF5">
    <property type="entry name" value="LARGE RIBOSOMAL SUBUNIT PROTEIN UL23M"/>
    <property type="match status" value="1"/>
</dbReference>
<keyword evidence="9" id="KW-1185">Reference proteome</keyword>
<organism evidence="8 9">
    <name type="scientific">Cordylochernes scorpioides</name>
    <dbReference type="NCBI Taxonomy" id="51811"/>
    <lineage>
        <taxon>Eukaryota</taxon>
        <taxon>Metazoa</taxon>
        <taxon>Ecdysozoa</taxon>
        <taxon>Arthropoda</taxon>
        <taxon>Chelicerata</taxon>
        <taxon>Arachnida</taxon>
        <taxon>Pseudoscorpiones</taxon>
        <taxon>Cheliferoidea</taxon>
        <taxon>Chernetidae</taxon>
        <taxon>Cordylochernes</taxon>
    </lineage>
</organism>
<dbReference type="InterPro" id="IPR012678">
    <property type="entry name" value="Ribosomal_uL23/eL15/eS24_sf"/>
</dbReference>
<evidence type="ECO:0000313" key="8">
    <source>
        <dbReference type="EMBL" id="UYV83010.1"/>
    </source>
</evidence>
<feature type="coiled-coil region" evidence="6">
    <location>
        <begin position="154"/>
        <end position="181"/>
    </location>
</feature>
<dbReference type="Gene3D" id="3.30.420.10">
    <property type="entry name" value="Ribonuclease H-like superfamily/Ribonuclease H"/>
    <property type="match status" value="1"/>
</dbReference>
<dbReference type="InterPro" id="IPR012337">
    <property type="entry name" value="RNaseH-like_sf"/>
</dbReference>
<protein>
    <recommendedName>
        <fullName evidence="4">Large ribosomal subunit protein uL23m</fullName>
    </recommendedName>
    <alternativeName>
        <fullName evidence="5">39S ribosomal protein L23, mitochondrial</fullName>
    </alternativeName>
</protein>
<dbReference type="SUPFAM" id="SSF53098">
    <property type="entry name" value="Ribonuclease H-like"/>
    <property type="match status" value="1"/>
</dbReference>
<dbReference type="EMBL" id="CP092884">
    <property type="protein sequence ID" value="UYV83010.1"/>
    <property type="molecule type" value="Genomic_DNA"/>
</dbReference>
<dbReference type="Proteomes" id="UP001235939">
    <property type="component" value="Chromosome 22"/>
</dbReference>
<evidence type="ECO:0000259" key="7">
    <source>
        <dbReference type="PROSITE" id="PS50994"/>
    </source>
</evidence>
<evidence type="ECO:0000256" key="4">
    <source>
        <dbReference type="ARBA" id="ARBA00039977"/>
    </source>
</evidence>
<dbReference type="InterPro" id="IPR001584">
    <property type="entry name" value="Integrase_cat-core"/>
</dbReference>
<reference evidence="8 9" key="1">
    <citation type="submission" date="2022-03" db="EMBL/GenBank/DDBJ databases">
        <title>A chromosomal length assembly of Cordylochernes scorpioides.</title>
        <authorList>
            <person name="Zeh D."/>
            <person name="Zeh J."/>
        </authorList>
    </citation>
    <scope>NUCLEOTIDE SEQUENCE [LARGE SCALE GENOMIC DNA]</scope>
    <source>
        <strain evidence="8">IN4F17</strain>
        <tissue evidence="8">Whole Body</tissue>
    </source>
</reference>
<evidence type="ECO:0000256" key="3">
    <source>
        <dbReference type="ARBA" id="ARBA00023274"/>
    </source>
</evidence>
<gene>
    <name evidence="8" type="ORF">LAZ67_22001743</name>
</gene>
<evidence type="ECO:0000256" key="6">
    <source>
        <dbReference type="SAM" id="Coils"/>
    </source>
</evidence>
<feature type="domain" description="Integrase catalytic" evidence="7">
    <location>
        <begin position="30"/>
        <end position="193"/>
    </location>
</feature>
<keyword evidence="2" id="KW-0689">Ribosomal protein</keyword>
<evidence type="ECO:0000256" key="5">
    <source>
        <dbReference type="ARBA" id="ARBA00041375"/>
    </source>
</evidence>
<proteinExistence type="inferred from homology"/>
<keyword evidence="3" id="KW-0687">Ribonucleoprotein</keyword>
<dbReference type="SUPFAM" id="SSF54189">
    <property type="entry name" value="Ribosomal proteins S24e, L23 and L15e"/>
    <property type="match status" value="1"/>
</dbReference>
<keyword evidence="6" id="KW-0175">Coiled coil</keyword>
<evidence type="ECO:0000313" key="9">
    <source>
        <dbReference type="Proteomes" id="UP001235939"/>
    </source>
</evidence>
<dbReference type="InterPro" id="IPR012677">
    <property type="entry name" value="Nucleotide-bd_a/b_plait_sf"/>
</dbReference>
<name>A0ABY6LU10_9ARAC</name>